<reference evidence="11" key="1">
    <citation type="journal article" date="2020" name="Fungal Divers.">
        <title>Resolving the Mortierellaceae phylogeny through synthesis of multi-gene phylogenetics and phylogenomics.</title>
        <authorList>
            <person name="Vandepol N."/>
            <person name="Liber J."/>
            <person name="Desiro A."/>
            <person name="Na H."/>
            <person name="Kennedy M."/>
            <person name="Barry K."/>
            <person name="Grigoriev I.V."/>
            <person name="Miller A.N."/>
            <person name="O'Donnell K."/>
            <person name="Stajich J.E."/>
            <person name="Bonito G."/>
        </authorList>
    </citation>
    <scope>NUCLEOTIDE SEQUENCE</scope>
    <source>
        <strain evidence="11">CK1249</strain>
    </source>
</reference>
<dbReference type="AlphaFoldDB" id="A0A9P6LYY4"/>
<evidence type="ECO:0000256" key="2">
    <source>
        <dbReference type="ARBA" id="ARBA00004922"/>
    </source>
</evidence>
<dbReference type="GO" id="GO:0005783">
    <property type="term" value="C:endoplasmic reticulum"/>
    <property type="evidence" value="ECO:0007669"/>
    <property type="project" value="UniProtKB-SubCell"/>
</dbReference>
<accession>A0A9P6LYY4</accession>
<evidence type="ECO:0000256" key="3">
    <source>
        <dbReference type="ARBA" id="ARBA00022679"/>
    </source>
</evidence>
<keyword evidence="6" id="KW-0119">Carbohydrate metabolism</keyword>
<dbReference type="InterPro" id="IPR045130">
    <property type="entry name" value="OFUT2-like"/>
</dbReference>
<dbReference type="Gene3D" id="3.40.50.11340">
    <property type="match status" value="1"/>
</dbReference>
<dbReference type="PANTHER" id="PTHR13398">
    <property type="entry name" value="GDP-FUCOSE PROTEIN O-FUCOSYLTRANSFERASE 2"/>
    <property type="match status" value="1"/>
</dbReference>
<sequence>MATSPKFRTATLPRYVSGASTSSRRYSRRQLILLIAFVLLVSSGTMLVFHVVTSPLASSRKSGAVGCNKDAEFSVIRWNTNNNFKDAGSPEANNVNNHERPRIAIPHRKEHEPSEDQDRNNAEVPLSQKEDNKNTNIDNTNDSEHETTPGEDREKNATEPDEQEELVPFQETLGQDDNELYMTYLPYAGITNQFYGMLRGMEVAKSLGRTLIIPPITASSHDKSKQNQPWSKFLDLDRFQELTGAKVVEFHKLRDADMAKYNELQCRITCGFGSKRTIDFTAKGFLKQWKLDVTLSPLQVDATKLETITKVLGPYRRDKIICISNTYKISVQDKSEWERFGQHLHFTPELEDFVQEFLDKNLIKPEPVFDSRLGKEIVPMQRYIAIHARRGDFAQYCESNFAGPKLIHCLPSTEQFAERIDRIQAKQNPSGSLKEIMPVFVATNERQPEELKKFADLGWRYLDHDQMGTVEKLGVFGPMMVDQVFMAHAQVLVGIQMSTFSRVGALRQRDWHKRQMEYL</sequence>
<dbReference type="OrthoDB" id="423313at2759"/>
<dbReference type="InterPro" id="IPR019378">
    <property type="entry name" value="GDP-Fuc_O-FucTrfase"/>
</dbReference>
<keyword evidence="10" id="KW-0812">Transmembrane</keyword>
<evidence type="ECO:0000256" key="5">
    <source>
        <dbReference type="ARBA" id="ARBA00023253"/>
    </source>
</evidence>
<feature type="compositionally biased region" description="Basic and acidic residues" evidence="9">
    <location>
        <begin position="142"/>
        <end position="158"/>
    </location>
</feature>
<keyword evidence="5" id="KW-0294">Fucose metabolism</keyword>
<keyword evidence="3" id="KW-0808">Transferase</keyword>
<protein>
    <recommendedName>
        <fullName evidence="8">GDP-fucose protein O-fucosyltransferase 2</fullName>
    </recommendedName>
</protein>
<keyword evidence="10" id="KW-1133">Transmembrane helix</keyword>
<proteinExistence type="inferred from homology"/>
<feature type="transmembrane region" description="Helical" evidence="10">
    <location>
        <begin position="31"/>
        <end position="52"/>
    </location>
</feature>
<evidence type="ECO:0000256" key="1">
    <source>
        <dbReference type="ARBA" id="ARBA00004240"/>
    </source>
</evidence>
<feature type="region of interest" description="Disordered" evidence="9">
    <location>
        <begin position="81"/>
        <end position="168"/>
    </location>
</feature>
<comment type="subcellular location">
    <subcellularLocation>
        <location evidence="1">Endoplasmic reticulum</location>
    </subcellularLocation>
</comment>
<keyword evidence="12" id="KW-1185">Reference proteome</keyword>
<gene>
    <name evidence="11" type="ORF">BGZ70_000077</name>
</gene>
<dbReference type="Pfam" id="PF10250">
    <property type="entry name" value="O-FucT"/>
    <property type="match status" value="1"/>
</dbReference>
<feature type="compositionally biased region" description="Basic and acidic residues" evidence="9">
    <location>
        <begin position="97"/>
        <end position="121"/>
    </location>
</feature>
<evidence type="ECO:0000313" key="12">
    <source>
        <dbReference type="Proteomes" id="UP000738359"/>
    </source>
</evidence>
<keyword evidence="10" id="KW-0472">Membrane</keyword>
<dbReference type="CDD" id="cd11296">
    <property type="entry name" value="O-FucT_like"/>
    <property type="match status" value="1"/>
</dbReference>
<evidence type="ECO:0000313" key="11">
    <source>
        <dbReference type="EMBL" id="KAF9953881.1"/>
    </source>
</evidence>
<evidence type="ECO:0000256" key="7">
    <source>
        <dbReference type="ARBA" id="ARBA00025803"/>
    </source>
</evidence>
<evidence type="ECO:0000256" key="4">
    <source>
        <dbReference type="ARBA" id="ARBA00022824"/>
    </source>
</evidence>
<evidence type="ECO:0000256" key="6">
    <source>
        <dbReference type="ARBA" id="ARBA00023277"/>
    </source>
</evidence>
<comment type="pathway">
    <text evidence="2">Protein modification; protein glycosylation.</text>
</comment>
<dbReference type="GO" id="GO:0046922">
    <property type="term" value="F:peptide-O-fucosyltransferase activity"/>
    <property type="evidence" value="ECO:0007669"/>
    <property type="project" value="InterPro"/>
</dbReference>
<comment type="caution">
    <text evidence="11">The sequence shown here is derived from an EMBL/GenBank/DDBJ whole genome shotgun (WGS) entry which is preliminary data.</text>
</comment>
<dbReference type="Gene3D" id="3.40.50.11350">
    <property type="match status" value="1"/>
</dbReference>
<keyword evidence="4" id="KW-0256">Endoplasmic reticulum</keyword>
<comment type="similarity">
    <text evidence="7">Belongs to the glycosyltransferase 68 family.</text>
</comment>
<evidence type="ECO:0000256" key="10">
    <source>
        <dbReference type="SAM" id="Phobius"/>
    </source>
</evidence>
<name>A0A9P6LYY4_MORAP</name>
<dbReference type="EMBL" id="JAAAHY010001009">
    <property type="protein sequence ID" value="KAF9953881.1"/>
    <property type="molecule type" value="Genomic_DNA"/>
</dbReference>
<dbReference type="PANTHER" id="PTHR13398:SF0">
    <property type="entry name" value="GDP-FUCOSE PROTEIN O-FUCOSYLTRANSFERASE 2"/>
    <property type="match status" value="1"/>
</dbReference>
<evidence type="ECO:0000256" key="9">
    <source>
        <dbReference type="SAM" id="MobiDB-lite"/>
    </source>
</evidence>
<dbReference type="Proteomes" id="UP000738359">
    <property type="component" value="Unassembled WGS sequence"/>
</dbReference>
<organism evidence="11 12">
    <name type="scientific">Mortierella alpina</name>
    <name type="common">Oleaginous fungus</name>
    <name type="synonym">Mortierella renispora</name>
    <dbReference type="NCBI Taxonomy" id="64518"/>
    <lineage>
        <taxon>Eukaryota</taxon>
        <taxon>Fungi</taxon>
        <taxon>Fungi incertae sedis</taxon>
        <taxon>Mucoromycota</taxon>
        <taxon>Mortierellomycotina</taxon>
        <taxon>Mortierellomycetes</taxon>
        <taxon>Mortierellales</taxon>
        <taxon>Mortierellaceae</taxon>
        <taxon>Mortierella</taxon>
    </lineage>
</organism>
<evidence type="ECO:0000256" key="8">
    <source>
        <dbReference type="ARBA" id="ARBA00026232"/>
    </source>
</evidence>
<dbReference type="GO" id="GO:0006004">
    <property type="term" value="P:fucose metabolic process"/>
    <property type="evidence" value="ECO:0007669"/>
    <property type="project" value="UniProtKB-KW"/>
</dbReference>